<dbReference type="RefSeq" id="WP_126450524.1">
    <property type="nucleotide sequence ID" value="NZ_AP018553.1"/>
</dbReference>
<organism evidence="1 3">
    <name type="scientific">Sulfodiicoccus acidiphilus</name>
    <dbReference type="NCBI Taxonomy" id="1670455"/>
    <lineage>
        <taxon>Archaea</taxon>
        <taxon>Thermoproteota</taxon>
        <taxon>Thermoprotei</taxon>
        <taxon>Sulfolobales</taxon>
        <taxon>Sulfolobaceae</taxon>
        <taxon>Sulfodiicoccus</taxon>
    </lineage>
</organism>
<reference evidence="2" key="4">
    <citation type="submission" date="2020-09" db="EMBL/GenBank/DDBJ databases">
        <authorList>
            <person name="Sun Q."/>
            <person name="Ohkuma M."/>
        </authorList>
    </citation>
    <scope>NUCLEOTIDE SEQUENCE</scope>
    <source>
        <strain evidence="2">JCM 31740</strain>
    </source>
</reference>
<dbReference type="GeneID" id="38667239"/>
<dbReference type="KEGG" id="sacd:HS1genome_1757"/>
<dbReference type="Proteomes" id="UP000276741">
    <property type="component" value="Chromosome"/>
</dbReference>
<protein>
    <submittedName>
        <fullName evidence="1">Uncharacterized protein</fullName>
    </submittedName>
</protein>
<evidence type="ECO:0000313" key="1">
    <source>
        <dbReference type="EMBL" id="BBD73368.1"/>
    </source>
</evidence>
<reference evidence="1" key="3">
    <citation type="journal article" date="2019" name="BMC Res. Notes">
        <title>Complete genome sequence of the Sulfodiicoccus acidiphilus strain HS-1T, the first crenarchaeon that lacks polB3, isolated from an acidic hot spring in Ohwaku-dani, Hakone, Japan.</title>
        <authorList>
            <person name="Sakai H.D."/>
            <person name="Kurosawa N."/>
        </authorList>
    </citation>
    <scope>NUCLEOTIDE SEQUENCE</scope>
    <source>
        <strain evidence="1">HS-1</strain>
    </source>
</reference>
<dbReference type="EMBL" id="BMQS01000018">
    <property type="protein sequence ID" value="GGU00965.1"/>
    <property type="molecule type" value="Genomic_DNA"/>
</dbReference>
<dbReference type="AlphaFoldDB" id="A0A348B5B6"/>
<evidence type="ECO:0000313" key="2">
    <source>
        <dbReference type="EMBL" id="GGU00965.1"/>
    </source>
</evidence>
<gene>
    <name evidence="2" type="ORF">GCM10007116_17770</name>
    <name evidence="1" type="ORF">HS1genome_1757</name>
</gene>
<keyword evidence="3" id="KW-1185">Reference proteome</keyword>
<sequence length="119" mass="13399">MKREPVSRFTALKIPEYDGERSTKVERREGKSKEYSERVSKLSVLSGHRGVRDAVEMPRITNTSEEAEKAITTWKKYRNCCSPSLEASCFGPMLPKVGVEGEESLTFHGSVAPLYSNTR</sequence>
<dbReference type="EMBL" id="AP018553">
    <property type="protein sequence ID" value="BBD73368.1"/>
    <property type="molecule type" value="Genomic_DNA"/>
</dbReference>
<accession>A0A348B5B6</accession>
<proteinExistence type="predicted"/>
<reference evidence="3" key="2">
    <citation type="submission" date="2018-04" db="EMBL/GenBank/DDBJ databases">
        <title>Complete genome sequence of Sulfodiicoccus acidiphilus strain HS-1.</title>
        <authorList>
            <person name="Sakai H.D."/>
            <person name="Kurosawa N."/>
        </authorList>
    </citation>
    <scope>NUCLEOTIDE SEQUENCE [LARGE SCALE GENOMIC DNA]</scope>
    <source>
        <strain evidence="3">HS-1</strain>
    </source>
</reference>
<dbReference type="Proteomes" id="UP000616143">
    <property type="component" value="Unassembled WGS sequence"/>
</dbReference>
<name>A0A348B5B6_9CREN</name>
<reference evidence="2" key="1">
    <citation type="journal article" date="2014" name="Int. J. Syst. Evol. Microbiol.">
        <title>Complete genome sequence of Corynebacterium casei LMG S-19264T (=DSM 44701T), isolated from a smear-ripened cheese.</title>
        <authorList>
            <consortium name="US DOE Joint Genome Institute (JGI-PGF)"/>
            <person name="Walter F."/>
            <person name="Albersmeier A."/>
            <person name="Kalinowski J."/>
            <person name="Ruckert C."/>
        </authorList>
    </citation>
    <scope>NUCLEOTIDE SEQUENCE</scope>
    <source>
        <strain evidence="2">JCM 31740</strain>
    </source>
</reference>
<evidence type="ECO:0000313" key="3">
    <source>
        <dbReference type="Proteomes" id="UP000276741"/>
    </source>
</evidence>